<feature type="chain" id="PRO_5039167228" evidence="2">
    <location>
        <begin position="26"/>
        <end position="505"/>
    </location>
</feature>
<dbReference type="AlphaFoldDB" id="A0A3E0HQU8"/>
<name>A0A3E0HQU8_9PSEU</name>
<reference evidence="3 4" key="1">
    <citation type="submission" date="2018-08" db="EMBL/GenBank/DDBJ databases">
        <title>Genomic Encyclopedia of Archaeal and Bacterial Type Strains, Phase II (KMG-II): from individual species to whole genera.</title>
        <authorList>
            <person name="Goeker M."/>
        </authorList>
    </citation>
    <scope>NUCLEOTIDE SEQUENCE [LARGE SCALE GENOMIC DNA]</scope>
    <source>
        <strain evidence="3 4">DSM 45791</strain>
    </source>
</reference>
<dbReference type="RefSeq" id="WP_116175389.1">
    <property type="nucleotide sequence ID" value="NZ_CP144375.1"/>
</dbReference>
<gene>
    <name evidence="3" type="ORF">BCF44_105509</name>
</gene>
<comment type="caution">
    <text evidence="3">The sequence shown here is derived from an EMBL/GenBank/DDBJ whole genome shotgun (WGS) entry which is preliminary data.</text>
</comment>
<feature type="region of interest" description="Disordered" evidence="1">
    <location>
        <begin position="295"/>
        <end position="314"/>
    </location>
</feature>
<feature type="signal peptide" evidence="2">
    <location>
        <begin position="1"/>
        <end position="25"/>
    </location>
</feature>
<dbReference type="Proteomes" id="UP000256269">
    <property type="component" value="Unassembled WGS sequence"/>
</dbReference>
<evidence type="ECO:0000313" key="3">
    <source>
        <dbReference type="EMBL" id="REH48650.1"/>
    </source>
</evidence>
<sequence>MALIRGIAAVVAVLALGGCAGVAGQAEPALGAQQGVQRPADRNGDAVLAAMRKLDTCALMTGQAVPLAPHSCEFKQGNDKIDVSAGMDFPFGGHYAETPMTVGGSKAYIQDLGETGYTRRCWVDIPVSFQFSVKVDAQLGDNAGNACDLAKTATATVVSKLGNPGAVTLPASRPLANWDGCSLLAKAVGQLPDKAKLELGTGKSKFDSCLVNQEGTSDNAAVQLEYGTDPLAGHGVKPQQVGDKTADVDGSGSSCYVRWAVGPSGSDSDHNTVVAQVSLKDCDAATALAAKVQKALAGPSPSSENPQRPLLYGANDPDSAEVGACLDFHDADSTCVPYQPFTLPSSFQDWFPAAEDSPAIGCAVAVDAVKAVYGDSFKPVVWGQHCIFVEPTHSMMIIIDVSTANTPARYGVQTDLYGDQTTNPVSGKQAKEFTGTVANARPGEPAYDEYDVYVSPYNDITRPGMIAGQAHAYPARGAAQDAKPDISKLHDLDQVMTKIIAKYVP</sequence>
<evidence type="ECO:0000313" key="4">
    <source>
        <dbReference type="Proteomes" id="UP000256269"/>
    </source>
</evidence>
<organism evidence="3 4">
    <name type="scientific">Kutzneria buriramensis</name>
    <dbReference type="NCBI Taxonomy" id="1045776"/>
    <lineage>
        <taxon>Bacteria</taxon>
        <taxon>Bacillati</taxon>
        <taxon>Actinomycetota</taxon>
        <taxon>Actinomycetes</taxon>
        <taxon>Pseudonocardiales</taxon>
        <taxon>Pseudonocardiaceae</taxon>
        <taxon>Kutzneria</taxon>
    </lineage>
</organism>
<evidence type="ECO:0000256" key="1">
    <source>
        <dbReference type="SAM" id="MobiDB-lite"/>
    </source>
</evidence>
<dbReference type="OrthoDB" id="3589247at2"/>
<keyword evidence="2" id="KW-0732">Signal</keyword>
<proteinExistence type="predicted"/>
<dbReference type="PROSITE" id="PS51257">
    <property type="entry name" value="PROKAR_LIPOPROTEIN"/>
    <property type="match status" value="1"/>
</dbReference>
<keyword evidence="4" id="KW-1185">Reference proteome</keyword>
<accession>A0A3E0HQU8</accession>
<dbReference type="EMBL" id="QUNO01000005">
    <property type="protein sequence ID" value="REH48650.1"/>
    <property type="molecule type" value="Genomic_DNA"/>
</dbReference>
<evidence type="ECO:0000256" key="2">
    <source>
        <dbReference type="SAM" id="SignalP"/>
    </source>
</evidence>
<protein>
    <submittedName>
        <fullName evidence="3">Uncharacterized protein</fullName>
    </submittedName>
</protein>